<feature type="transmembrane region" description="Helical" evidence="12">
    <location>
        <begin position="12"/>
        <end position="33"/>
    </location>
</feature>
<evidence type="ECO:0000256" key="7">
    <source>
        <dbReference type="ARBA" id="ARBA00022519"/>
    </source>
</evidence>
<sequence length="45" mass="4903">MVDLGKYAADILLSYGLTILLIAGLIGQSVWAARRARKALEERGE</sequence>
<gene>
    <name evidence="13" type="ORF">SAMN04488095_3111</name>
</gene>
<accession>A0A1I3SH11</accession>
<dbReference type="Pfam" id="PF04995">
    <property type="entry name" value="CcmD"/>
    <property type="match status" value="1"/>
</dbReference>
<dbReference type="RefSeq" id="WP_092782853.1">
    <property type="nucleotide sequence ID" value="NZ_FORA01000004.1"/>
</dbReference>
<dbReference type="AlphaFoldDB" id="A0A1I3SH11"/>
<evidence type="ECO:0000313" key="14">
    <source>
        <dbReference type="Proteomes" id="UP000199110"/>
    </source>
</evidence>
<evidence type="ECO:0000256" key="11">
    <source>
        <dbReference type="ARBA" id="ARBA00023136"/>
    </source>
</evidence>
<protein>
    <recommendedName>
        <fullName evidence="4 12">Heme exporter protein D</fullName>
    </recommendedName>
</protein>
<dbReference type="Proteomes" id="UP000199110">
    <property type="component" value="Unassembled WGS sequence"/>
</dbReference>
<dbReference type="GO" id="GO:0015886">
    <property type="term" value="P:heme transport"/>
    <property type="evidence" value="ECO:0007669"/>
    <property type="project" value="InterPro"/>
</dbReference>
<dbReference type="NCBIfam" id="TIGR03141">
    <property type="entry name" value="cytochro_ccmD"/>
    <property type="match status" value="1"/>
</dbReference>
<evidence type="ECO:0000256" key="6">
    <source>
        <dbReference type="ARBA" id="ARBA00022475"/>
    </source>
</evidence>
<keyword evidence="7 12" id="KW-0997">Cell inner membrane</keyword>
<name>A0A1I3SH11_9RHOB</name>
<comment type="similarity">
    <text evidence="3 12">Belongs to the CcmD/CycX/HelD family.</text>
</comment>
<keyword evidence="14" id="KW-1185">Reference proteome</keyword>
<keyword evidence="9 12" id="KW-0201">Cytochrome c-type biogenesis</keyword>
<keyword evidence="8 12" id="KW-0812">Transmembrane</keyword>
<organism evidence="13 14">
    <name type="scientific">Jannaschia pohangensis</name>
    <dbReference type="NCBI Taxonomy" id="390807"/>
    <lineage>
        <taxon>Bacteria</taxon>
        <taxon>Pseudomonadati</taxon>
        <taxon>Pseudomonadota</taxon>
        <taxon>Alphaproteobacteria</taxon>
        <taxon>Rhodobacterales</taxon>
        <taxon>Roseobacteraceae</taxon>
        <taxon>Jannaschia</taxon>
    </lineage>
</organism>
<evidence type="ECO:0000256" key="2">
    <source>
        <dbReference type="ARBA" id="ARBA00004377"/>
    </source>
</evidence>
<keyword evidence="10 12" id="KW-1133">Transmembrane helix</keyword>
<evidence type="ECO:0000256" key="8">
    <source>
        <dbReference type="ARBA" id="ARBA00022692"/>
    </source>
</evidence>
<evidence type="ECO:0000256" key="3">
    <source>
        <dbReference type="ARBA" id="ARBA00008741"/>
    </source>
</evidence>
<reference evidence="13 14" key="1">
    <citation type="submission" date="2016-10" db="EMBL/GenBank/DDBJ databases">
        <authorList>
            <person name="de Groot N.N."/>
        </authorList>
    </citation>
    <scope>NUCLEOTIDE SEQUENCE [LARGE SCALE GENOMIC DNA]</scope>
    <source>
        <strain evidence="13 14">DSM 19073</strain>
    </source>
</reference>
<comment type="subcellular location">
    <subcellularLocation>
        <location evidence="2 12">Cell inner membrane</location>
        <topology evidence="2 12">Single-pass membrane protein</topology>
    </subcellularLocation>
</comment>
<evidence type="ECO:0000256" key="9">
    <source>
        <dbReference type="ARBA" id="ARBA00022748"/>
    </source>
</evidence>
<evidence type="ECO:0000256" key="4">
    <source>
        <dbReference type="ARBA" id="ARBA00016461"/>
    </source>
</evidence>
<evidence type="ECO:0000256" key="10">
    <source>
        <dbReference type="ARBA" id="ARBA00022989"/>
    </source>
</evidence>
<keyword evidence="5 12" id="KW-0813">Transport</keyword>
<evidence type="ECO:0000256" key="1">
    <source>
        <dbReference type="ARBA" id="ARBA00002442"/>
    </source>
</evidence>
<evidence type="ECO:0000256" key="12">
    <source>
        <dbReference type="RuleBase" id="RU363101"/>
    </source>
</evidence>
<dbReference type="InterPro" id="IPR007078">
    <property type="entry name" value="Haem_export_protD_CcmD"/>
</dbReference>
<proteinExistence type="inferred from homology"/>
<dbReference type="EMBL" id="FORA01000004">
    <property type="protein sequence ID" value="SFJ56716.1"/>
    <property type="molecule type" value="Genomic_DNA"/>
</dbReference>
<comment type="function">
    <text evidence="1 12">Required for the export of heme to the periplasm for the biogenesis of c-type cytochromes.</text>
</comment>
<evidence type="ECO:0000313" key="13">
    <source>
        <dbReference type="EMBL" id="SFJ56716.1"/>
    </source>
</evidence>
<evidence type="ECO:0000256" key="5">
    <source>
        <dbReference type="ARBA" id="ARBA00022448"/>
    </source>
</evidence>
<dbReference type="GO" id="GO:0005886">
    <property type="term" value="C:plasma membrane"/>
    <property type="evidence" value="ECO:0007669"/>
    <property type="project" value="UniProtKB-SubCell"/>
</dbReference>
<keyword evidence="6 12" id="KW-1003">Cell membrane</keyword>
<dbReference type="GO" id="GO:0017004">
    <property type="term" value="P:cytochrome complex assembly"/>
    <property type="evidence" value="ECO:0007669"/>
    <property type="project" value="UniProtKB-KW"/>
</dbReference>
<keyword evidence="11 12" id="KW-0472">Membrane</keyword>